<evidence type="ECO:0000256" key="3">
    <source>
        <dbReference type="ARBA" id="ARBA00023004"/>
    </source>
</evidence>
<accession>A0ABM8TRJ4</accession>
<evidence type="ECO:0000313" key="9">
    <source>
        <dbReference type="Proteomes" id="UP000672657"/>
    </source>
</evidence>
<dbReference type="PROSITE" id="PS51296">
    <property type="entry name" value="RIESKE"/>
    <property type="match status" value="1"/>
</dbReference>
<dbReference type="InterPro" id="IPR036922">
    <property type="entry name" value="Rieske_2Fe-2S_sf"/>
</dbReference>
<evidence type="ECO:0000256" key="6">
    <source>
        <dbReference type="ARBA" id="ARBA00038001"/>
    </source>
</evidence>
<comment type="caution">
    <text evidence="8">The sequence shown here is derived from an EMBL/GenBank/DDBJ whole genome shotgun (WGS) entry which is preliminary data.</text>
</comment>
<name>A0ABM8TRJ4_9BURK</name>
<comment type="similarity">
    <text evidence="6">Belongs to the bacterial ring-hydroxylating dioxygenase ferredoxin component family.</text>
</comment>
<evidence type="ECO:0000313" key="8">
    <source>
        <dbReference type="EMBL" id="CAG2158688.1"/>
    </source>
</evidence>
<comment type="cofactor">
    <cofactor evidence="5">
        <name>[2Fe-2S] cluster</name>
        <dbReference type="ChEBI" id="CHEBI:190135"/>
    </cofactor>
</comment>
<keyword evidence="9" id="KW-1185">Reference proteome</keyword>
<dbReference type="SUPFAM" id="SSF50022">
    <property type="entry name" value="ISP domain"/>
    <property type="match status" value="1"/>
</dbReference>
<dbReference type="EMBL" id="CAJPVI010000048">
    <property type="protein sequence ID" value="CAG2158688.1"/>
    <property type="molecule type" value="Genomic_DNA"/>
</dbReference>
<keyword evidence="4" id="KW-0411">Iron-sulfur</keyword>
<sequence length="117" mass="12735">MSTQTMEAGWTRAASIDEMTEGEVTAVHVNGTPVALYQVDGALYATHDICTHEHAHLSDGYLEGCEIECPLHQGRFDIRTGKATCRPVTETLRVYPVRIVGKDVFIRTGAPPHGAAE</sequence>
<proteinExistence type="inferred from homology"/>
<evidence type="ECO:0000256" key="1">
    <source>
        <dbReference type="ARBA" id="ARBA00022714"/>
    </source>
</evidence>
<protein>
    <submittedName>
        <fullName evidence="8">Naphthalene 1,2-dioxygenase/salicylate 5-hydroxylase systems, ferredoxin component</fullName>
    </submittedName>
</protein>
<reference evidence="8 9" key="1">
    <citation type="submission" date="2021-03" db="EMBL/GenBank/DDBJ databases">
        <authorList>
            <person name="Peeters C."/>
        </authorList>
    </citation>
    <scope>NUCLEOTIDE SEQUENCE [LARGE SCALE GENOMIC DNA]</scope>
    <source>
        <strain evidence="8 9">LMG 26411</strain>
    </source>
</reference>
<dbReference type="Pfam" id="PF00355">
    <property type="entry name" value="Rieske"/>
    <property type="match status" value="1"/>
</dbReference>
<dbReference type="Proteomes" id="UP000672657">
    <property type="component" value="Unassembled WGS sequence"/>
</dbReference>
<dbReference type="CDD" id="cd03528">
    <property type="entry name" value="Rieske_RO_ferredoxin"/>
    <property type="match status" value="1"/>
</dbReference>
<dbReference type="PANTHER" id="PTHR21496">
    <property type="entry name" value="FERREDOXIN-RELATED"/>
    <property type="match status" value="1"/>
</dbReference>
<evidence type="ECO:0000256" key="5">
    <source>
        <dbReference type="ARBA" id="ARBA00034078"/>
    </source>
</evidence>
<keyword evidence="3" id="KW-0408">Iron</keyword>
<organism evidence="8 9">
    <name type="scientific">Cupriavidus numazuensis</name>
    <dbReference type="NCBI Taxonomy" id="221992"/>
    <lineage>
        <taxon>Bacteria</taxon>
        <taxon>Pseudomonadati</taxon>
        <taxon>Pseudomonadota</taxon>
        <taxon>Betaproteobacteria</taxon>
        <taxon>Burkholderiales</taxon>
        <taxon>Burkholderiaceae</taxon>
        <taxon>Cupriavidus</taxon>
    </lineage>
</organism>
<keyword evidence="1" id="KW-0001">2Fe-2S</keyword>
<dbReference type="InterPro" id="IPR017941">
    <property type="entry name" value="Rieske_2Fe-2S"/>
</dbReference>
<evidence type="ECO:0000259" key="7">
    <source>
        <dbReference type="PROSITE" id="PS51296"/>
    </source>
</evidence>
<evidence type="ECO:0000256" key="4">
    <source>
        <dbReference type="ARBA" id="ARBA00023014"/>
    </source>
</evidence>
<dbReference type="Gene3D" id="2.102.10.10">
    <property type="entry name" value="Rieske [2Fe-2S] iron-sulphur domain"/>
    <property type="match status" value="1"/>
</dbReference>
<feature type="domain" description="Rieske" evidence="7">
    <location>
        <begin position="10"/>
        <end position="106"/>
    </location>
</feature>
<keyword evidence="2" id="KW-0479">Metal-binding</keyword>
<evidence type="ECO:0000256" key="2">
    <source>
        <dbReference type="ARBA" id="ARBA00022723"/>
    </source>
</evidence>
<gene>
    <name evidence="8" type="primary">nagAb_2</name>
    <name evidence="8" type="ORF">LMG26411_06127</name>
</gene>
<dbReference type="RefSeq" id="WP_211956969.1">
    <property type="nucleotide sequence ID" value="NZ_CAJPVI010000048.1"/>
</dbReference>
<dbReference type="PANTHER" id="PTHR21496:SF0">
    <property type="entry name" value="RIESKE DOMAIN-CONTAINING PROTEIN"/>
    <property type="match status" value="1"/>
</dbReference>